<accession>A0A0J9V041</accession>
<dbReference type="KEGG" id="fox:FOXG_19462"/>
<proteinExistence type="predicted"/>
<dbReference type="EMBL" id="DS231702">
    <property type="protein sequence ID" value="KNB04939.1"/>
    <property type="molecule type" value="Genomic_DNA"/>
</dbReference>
<dbReference type="VEuPathDB" id="FungiDB:FOXG_22411"/>
<protein>
    <submittedName>
        <fullName evidence="1">Uncharacterized protein</fullName>
    </submittedName>
</protein>
<evidence type="ECO:0000313" key="1">
    <source>
        <dbReference type="EMBL" id="KNB04939.1"/>
    </source>
</evidence>
<evidence type="ECO:0000313" key="2">
    <source>
        <dbReference type="EMBL" id="KNB18884.1"/>
    </source>
</evidence>
<reference evidence="1" key="2">
    <citation type="journal article" date="2010" name="Nature">
        <title>Comparative genomics reveals mobile pathogenicity chromosomes in Fusarium.</title>
        <authorList>
            <person name="Ma L.J."/>
            <person name="van der Does H.C."/>
            <person name="Borkovich K.A."/>
            <person name="Coleman J.J."/>
            <person name="Daboussi M.J."/>
            <person name="Di Pietro A."/>
            <person name="Dufresne M."/>
            <person name="Freitag M."/>
            <person name="Grabherr M."/>
            <person name="Henrissat B."/>
            <person name="Houterman P.M."/>
            <person name="Kang S."/>
            <person name="Shim W.B."/>
            <person name="Woloshuk C."/>
            <person name="Xie X."/>
            <person name="Xu J.R."/>
            <person name="Antoniw J."/>
            <person name="Baker S.E."/>
            <person name="Bluhm B.H."/>
            <person name="Breakspear A."/>
            <person name="Brown D.W."/>
            <person name="Butchko R.A."/>
            <person name="Chapman S."/>
            <person name="Coulson R."/>
            <person name="Coutinho P.M."/>
            <person name="Danchin E.G."/>
            <person name="Diener A."/>
            <person name="Gale L.R."/>
            <person name="Gardiner D.M."/>
            <person name="Goff S."/>
            <person name="Hammond-Kosack K.E."/>
            <person name="Hilburn K."/>
            <person name="Hua-Van A."/>
            <person name="Jonkers W."/>
            <person name="Kazan K."/>
            <person name="Kodira C.D."/>
            <person name="Koehrsen M."/>
            <person name="Kumar L."/>
            <person name="Lee Y.H."/>
            <person name="Li L."/>
            <person name="Manners J.M."/>
            <person name="Miranda-Saavedra D."/>
            <person name="Mukherjee M."/>
            <person name="Park G."/>
            <person name="Park J."/>
            <person name="Park S.Y."/>
            <person name="Proctor R.H."/>
            <person name="Regev A."/>
            <person name="Ruiz-Roldan M.C."/>
            <person name="Sain D."/>
            <person name="Sakthikumar S."/>
            <person name="Sykes S."/>
            <person name="Schwartz D.C."/>
            <person name="Turgeon B.G."/>
            <person name="Wapinski I."/>
            <person name="Yoder O."/>
            <person name="Young S."/>
            <person name="Zeng Q."/>
            <person name="Zhou S."/>
            <person name="Galagan J."/>
            <person name="Cuomo C.A."/>
            <person name="Kistler H.C."/>
            <person name="Rep M."/>
        </authorList>
    </citation>
    <scope>NUCLEOTIDE SEQUENCE [LARGE SCALE GENOMIC DNA]</scope>
    <source>
        <strain evidence="1">4287</strain>
    </source>
</reference>
<name>A0A0J9V041_FUSO4</name>
<dbReference type="KEGG" id="fox:FOXG_22411"/>
<dbReference type="AlphaFoldDB" id="A0A0J9V041"/>
<evidence type="ECO:0000313" key="3">
    <source>
        <dbReference type="Proteomes" id="UP000009097"/>
    </source>
</evidence>
<dbReference type="GeneID" id="28960168"/>
<dbReference type="RefSeq" id="XP_018256929.1">
    <property type="nucleotide sequence ID" value="XM_018402819.1"/>
</dbReference>
<dbReference type="GeneID" id="28963117"/>
<sequence length="38" mass="4270">MSPSHVAPSASNDWDHYDMFGRQIRLAASVTFAAQYLK</sequence>
<gene>
    <name evidence="1" type="ORF">FOXG_19462</name>
    <name evidence="2" type="ORF">FOXG_22411</name>
</gene>
<dbReference type="RefSeq" id="XP_018242984.1">
    <property type="nucleotide sequence ID" value="XM_018399676.1"/>
</dbReference>
<organism evidence="1 3">
    <name type="scientific">Fusarium oxysporum f. sp. lycopersici (strain 4287 / CBS 123668 / FGSC 9935 / NRRL 34936)</name>
    <name type="common">Fusarium vascular wilt of tomato</name>
    <dbReference type="NCBI Taxonomy" id="426428"/>
    <lineage>
        <taxon>Eukaryota</taxon>
        <taxon>Fungi</taxon>
        <taxon>Dikarya</taxon>
        <taxon>Ascomycota</taxon>
        <taxon>Pezizomycotina</taxon>
        <taxon>Sordariomycetes</taxon>
        <taxon>Hypocreomycetidae</taxon>
        <taxon>Hypocreales</taxon>
        <taxon>Nectriaceae</taxon>
        <taxon>Fusarium</taxon>
        <taxon>Fusarium oxysporum species complex</taxon>
    </lineage>
</organism>
<reference evidence="1" key="1">
    <citation type="submission" date="2007-04" db="EMBL/GenBank/DDBJ databases">
        <authorList>
            <consortium name="The Broad Institute Genome Sequencing Platform"/>
            <person name="Birren B."/>
            <person name="Lander E."/>
            <person name="Galagan J."/>
            <person name="Nusbaum C."/>
            <person name="Devon K."/>
            <person name="Ma L.-J."/>
            <person name="Jaffe D."/>
            <person name="Butler J."/>
            <person name="Alvarez P."/>
            <person name="Gnerre S."/>
            <person name="Grabherr M."/>
            <person name="Kleber M."/>
            <person name="Mauceli E."/>
            <person name="Brockman W."/>
            <person name="MacCallum I.A."/>
            <person name="Young S."/>
            <person name="LaButti K."/>
            <person name="DeCaprio D."/>
            <person name="Crawford M."/>
            <person name="Koehrsen M."/>
            <person name="Engels R."/>
            <person name="Montgomery P."/>
            <person name="Pearson M."/>
            <person name="Howarth C."/>
            <person name="Larson L."/>
            <person name="White J."/>
            <person name="O'Leary S."/>
            <person name="Kodira C."/>
            <person name="Zeng Q."/>
            <person name="Yandava C."/>
            <person name="Alvarado L."/>
            <person name="Kistler C."/>
            <person name="Shim W.-B."/>
            <person name="Kang S."/>
            <person name="Woloshuk C."/>
        </authorList>
    </citation>
    <scope>NUCLEOTIDE SEQUENCE</scope>
    <source>
        <strain evidence="1">4287</strain>
    </source>
</reference>
<dbReference type="Proteomes" id="UP000009097">
    <property type="component" value="Unassembled WGS sequence"/>
</dbReference>
<dbReference type="VEuPathDB" id="FungiDB:FOXG_19462"/>
<dbReference type="EMBL" id="DS231728">
    <property type="protein sequence ID" value="KNB18884.1"/>
    <property type="molecule type" value="Genomic_DNA"/>
</dbReference>